<keyword evidence="3" id="KW-0732">Signal</keyword>
<evidence type="ECO:0000259" key="6">
    <source>
        <dbReference type="Pfam" id="PF01103"/>
    </source>
</evidence>
<dbReference type="EMBL" id="CP110226">
    <property type="protein sequence ID" value="UZD24420.1"/>
    <property type="molecule type" value="Genomic_DNA"/>
</dbReference>
<gene>
    <name evidence="7" type="ORF">OM944_07930</name>
</gene>
<dbReference type="PANTHER" id="PTHR12815">
    <property type="entry name" value="SORTING AND ASSEMBLY MACHINERY SAMM50 PROTEIN FAMILY MEMBER"/>
    <property type="match status" value="1"/>
</dbReference>
<dbReference type="PANTHER" id="PTHR12815:SF47">
    <property type="entry name" value="TRANSLOCATION AND ASSEMBLY MODULE SUBUNIT TAMA"/>
    <property type="match status" value="1"/>
</dbReference>
<dbReference type="RefSeq" id="WP_264811132.1">
    <property type="nucleotide sequence ID" value="NZ_CP110226.1"/>
</dbReference>
<organism evidence="7 8">
    <name type="scientific">Algoriphagus halophytocola</name>
    <dbReference type="NCBI Taxonomy" id="2991499"/>
    <lineage>
        <taxon>Bacteria</taxon>
        <taxon>Pseudomonadati</taxon>
        <taxon>Bacteroidota</taxon>
        <taxon>Cytophagia</taxon>
        <taxon>Cytophagales</taxon>
        <taxon>Cyclobacteriaceae</taxon>
        <taxon>Algoriphagus</taxon>
    </lineage>
</organism>
<accession>A0ABY6MKX6</accession>
<evidence type="ECO:0000256" key="4">
    <source>
        <dbReference type="ARBA" id="ARBA00023136"/>
    </source>
</evidence>
<evidence type="ECO:0000313" key="7">
    <source>
        <dbReference type="EMBL" id="UZD24420.1"/>
    </source>
</evidence>
<keyword evidence="4" id="KW-0472">Membrane</keyword>
<sequence length="762" mass="87444">MKIKLHTIFIAFVLSVAVSCSVKKYIPEDEFLYTGADLELKTEAEVEDLEAIEEELEGLLRPAPNSKILGMYLGLWAHYKGTQENPGFINRFLNKKIGQEPVYFSQVDPGRTEELLINRLENRGFFYSTSSSEVIRSDQSAKVQYVAEFGEPYTLSEFKLERDSLQIEHEIAGLLEETLIKENSRFDLNTLNQERNRLDSALKEKGYFNFNNDFLIFEADTNLSDSLRKFNLYLRLKQNVPANGIIPYQIDEINVYPNYSINEDGEKLDTTVIAEKNFIQGNEVFRPTLLNEYILLEKDQLYSPQKSRLTSNRLSSIGTYKFVNVRYEEQDSSGTQGHLKTDIYLSPMTKRSVRAELLGVSKSNNFAGPALNLTYRNRNLFQGGETFNLTTRFGYEFQVAGGDRSGLESFEVGLNGDLIFPRVIFFVPIREKFSYAVPKTKIGLGLEYLSRGGLYRLNSFSANYGYFWNPNPFVYHEINPISLNVVNLTRTSPEFEEILDANPFLRRSFEQNFIAGINYTFHYNKLQDKYRKHAIFAGTTIDLAGNTLNLINSISGSDNGEFLGLEYAQYAKADLDFRYYFRPNEQHTIATRLYMGAGFPFGNSVSLPYVKQYFSGGPNSVRAFRIRSIGPGTYRPEGFDNSSFFDQSGDIRFEGNIEYRFPIVSFLKGALFMDAGNIWLMNENEALPGGKFTKNWYKELAIGTGIGLRVDIQFFVIRFDFATPLRYPYLEEGERWANNFDIGSKTWRRDNLIFNFAIGYPF</sequence>
<dbReference type="Pfam" id="PF01103">
    <property type="entry name" value="Omp85"/>
    <property type="match status" value="1"/>
</dbReference>
<dbReference type="InterPro" id="IPR000184">
    <property type="entry name" value="Bac_surfAg_D15"/>
</dbReference>
<evidence type="ECO:0000256" key="3">
    <source>
        <dbReference type="ARBA" id="ARBA00022729"/>
    </source>
</evidence>
<evidence type="ECO:0000256" key="2">
    <source>
        <dbReference type="ARBA" id="ARBA00022692"/>
    </source>
</evidence>
<keyword evidence="8" id="KW-1185">Reference proteome</keyword>
<keyword evidence="2" id="KW-0812">Transmembrane</keyword>
<evidence type="ECO:0000256" key="5">
    <source>
        <dbReference type="ARBA" id="ARBA00023237"/>
    </source>
</evidence>
<protein>
    <submittedName>
        <fullName evidence="7">BamA/TamA family outer membrane protein</fullName>
    </submittedName>
</protein>
<dbReference type="InterPro" id="IPR039910">
    <property type="entry name" value="D15-like"/>
</dbReference>
<dbReference type="Proteomes" id="UP001163156">
    <property type="component" value="Chromosome"/>
</dbReference>
<dbReference type="PROSITE" id="PS51257">
    <property type="entry name" value="PROKAR_LIPOPROTEIN"/>
    <property type="match status" value="1"/>
</dbReference>
<name>A0ABY6MKX6_9BACT</name>
<dbReference type="Gene3D" id="2.40.160.50">
    <property type="entry name" value="membrane protein fhac: a member of the omp85/tpsb transporter family"/>
    <property type="match status" value="1"/>
</dbReference>
<evidence type="ECO:0000313" key="8">
    <source>
        <dbReference type="Proteomes" id="UP001163156"/>
    </source>
</evidence>
<comment type="subcellular location">
    <subcellularLocation>
        <location evidence="1">Membrane</location>
    </subcellularLocation>
</comment>
<reference evidence="7" key="1">
    <citation type="submission" date="2022-10" db="EMBL/GenBank/DDBJ databases">
        <title>Algoriphagus sp. a novel bacteria isolate from halophytes salicornia europaea.</title>
        <authorList>
            <person name="Peng Y."/>
            <person name="Jiang L."/>
            <person name="Lee J."/>
        </authorList>
    </citation>
    <scope>NUCLEOTIDE SEQUENCE</scope>
    <source>
        <strain evidence="7">TR-M5</strain>
    </source>
</reference>
<feature type="domain" description="Bacterial surface antigen (D15)" evidence="6">
    <location>
        <begin position="559"/>
        <end position="743"/>
    </location>
</feature>
<keyword evidence="5" id="KW-0998">Cell outer membrane</keyword>
<proteinExistence type="predicted"/>
<evidence type="ECO:0000256" key="1">
    <source>
        <dbReference type="ARBA" id="ARBA00004370"/>
    </source>
</evidence>